<proteinExistence type="predicted"/>
<sequence length="108" mass="12067">MSRETQVRQCLVAIEEILQDAGLWQTCAPNAAAFESQEPFCVDTMMPLQWLQWVFLARMDALLCAGAELPAKLAIAPYFEVALEGEIPCRAALLHALNQMDQLFESHS</sequence>
<dbReference type="SUPFAM" id="SSF158452">
    <property type="entry name" value="YqcC-like"/>
    <property type="match status" value="1"/>
</dbReference>
<dbReference type="Gene3D" id="1.20.1440.40">
    <property type="entry name" value="YqcC-like"/>
    <property type="match status" value="1"/>
</dbReference>
<dbReference type="InterPro" id="IPR023376">
    <property type="entry name" value="YqcC-like_dom"/>
</dbReference>
<dbReference type="RefSeq" id="WP_367166775.1">
    <property type="nucleotide sequence ID" value="NZ_JBFKZN010000002.1"/>
</dbReference>
<accession>A0ABV3MY00</accession>
<dbReference type="EMBL" id="JBFKZN010000002">
    <property type="protein sequence ID" value="MEW5288432.1"/>
    <property type="molecule type" value="Genomic_DNA"/>
</dbReference>
<dbReference type="Proteomes" id="UP001554567">
    <property type="component" value="Unassembled WGS sequence"/>
</dbReference>
<feature type="domain" description="YqcC-like" evidence="1">
    <location>
        <begin position="6"/>
        <end position="103"/>
    </location>
</feature>
<protein>
    <submittedName>
        <fullName evidence="2">YqcC family protein</fullName>
    </submittedName>
</protein>
<comment type="caution">
    <text evidence="2">The sequence shown here is derived from an EMBL/GenBank/DDBJ whole genome shotgun (WGS) entry which is preliminary data.</text>
</comment>
<dbReference type="PANTHER" id="PTHR39586:SF1">
    <property type="entry name" value="CYTOPLASMIC PROTEIN"/>
    <property type="match status" value="1"/>
</dbReference>
<reference evidence="2 3" key="1">
    <citation type="submission" date="2024-07" db="EMBL/GenBank/DDBJ databases">
        <authorList>
            <person name="Dulla G.F.J."/>
            <person name="Delorm J.G."/>
        </authorList>
    </citation>
    <scope>NUCLEOTIDE SEQUENCE [LARGE SCALE GENOMIC DNA]</scope>
    <source>
        <strain evidence="2 3">JGD 233</strain>
    </source>
</reference>
<gene>
    <name evidence="2" type="ORF">ABW286_04425</name>
</gene>
<dbReference type="PANTHER" id="PTHR39586">
    <property type="entry name" value="CYTOPLASMIC PROTEIN-RELATED"/>
    <property type="match status" value="1"/>
</dbReference>
<evidence type="ECO:0000313" key="2">
    <source>
        <dbReference type="EMBL" id="MEW5288432.1"/>
    </source>
</evidence>
<evidence type="ECO:0000259" key="1">
    <source>
        <dbReference type="Pfam" id="PF04287"/>
    </source>
</evidence>
<organism evidence="2 3">
    <name type="scientific">Erwinia papayae</name>
    <dbReference type="NCBI Taxonomy" id="206499"/>
    <lineage>
        <taxon>Bacteria</taxon>
        <taxon>Pseudomonadati</taxon>
        <taxon>Pseudomonadota</taxon>
        <taxon>Gammaproteobacteria</taxon>
        <taxon>Enterobacterales</taxon>
        <taxon>Erwiniaceae</taxon>
        <taxon>Erwinia</taxon>
    </lineage>
</organism>
<name>A0ABV3MY00_9GAMM</name>
<dbReference type="InterPro" id="IPR036814">
    <property type="entry name" value="YqcC-like_sf"/>
</dbReference>
<evidence type="ECO:0000313" key="3">
    <source>
        <dbReference type="Proteomes" id="UP001554567"/>
    </source>
</evidence>
<keyword evidence="3" id="KW-1185">Reference proteome</keyword>
<dbReference type="InterPro" id="IPR007384">
    <property type="entry name" value="UCP006257"/>
</dbReference>
<dbReference type="PIRSF" id="PIRSF006257">
    <property type="entry name" value="UCP006257"/>
    <property type="match status" value="1"/>
</dbReference>
<dbReference type="Pfam" id="PF04287">
    <property type="entry name" value="DUF446"/>
    <property type="match status" value="1"/>
</dbReference>